<reference evidence="1 2" key="1">
    <citation type="submission" date="2021-04" db="EMBL/GenBank/DDBJ databases">
        <authorList>
            <person name="Bliznina A."/>
        </authorList>
    </citation>
    <scope>NUCLEOTIDE SEQUENCE [LARGE SCALE GENOMIC DNA]</scope>
</reference>
<dbReference type="EMBL" id="OU015566">
    <property type="protein sequence ID" value="CAG5103188.1"/>
    <property type="molecule type" value="Genomic_DNA"/>
</dbReference>
<proteinExistence type="predicted"/>
<name>A0ABN7SPR7_OIKDI</name>
<evidence type="ECO:0000313" key="1">
    <source>
        <dbReference type="EMBL" id="CAG5103188.1"/>
    </source>
</evidence>
<gene>
    <name evidence="1" type="ORF">OKIOD_LOCUS9423</name>
</gene>
<protein>
    <submittedName>
        <fullName evidence="1">Oidioi.mRNA.OKI2018_I69.chr1.g658.t1.cds</fullName>
    </submittedName>
</protein>
<organism evidence="1 2">
    <name type="scientific">Oikopleura dioica</name>
    <name type="common">Tunicate</name>
    <dbReference type="NCBI Taxonomy" id="34765"/>
    <lineage>
        <taxon>Eukaryota</taxon>
        <taxon>Metazoa</taxon>
        <taxon>Chordata</taxon>
        <taxon>Tunicata</taxon>
        <taxon>Appendicularia</taxon>
        <taxon>Copelata</taxon>
        <taxon>Oikopleuridae</taxon>
        <taxon>Oikopleura</taxon>
    </lineage>
</organism>
<accession>A0ABN7SPR7</accession>
<dbReference type="Proteomes" id="UP001158576">
    <property type="component" value="Chromosome 1"/>
</dbReference>
<keyword evidence="2" id="KW-1185">Reference proteome</keyword>
<sequence length="125" mass="14167">MRFLILSIFSEYPALEISNLPICNYHCIGAIIRGNRSCSDSWDNDSEEYHLFKEYFHKCTQEGITLPVEDRCWENCIAPGMEYTGAADCEDGFGDGDQDEDIFFKCLIDLAVTAAECLANCDQKK</sequence>
<evidence type="ECO:0000313" key="2">
    <source>
        <dbReference type="Proteomes" id="UP001158576"/>
    </source>
</evidence>